<dbReference type="EMBL" id="CABHNW010000022">
    <property type="protein sequence ID" value="VUX32763.1"/>
    <property type="molecule type" value="Genomic_DNA"/>
</dbReference>
<name>A0A564VL67_9FIRM</name>
<accession>A0A564VL67</accession>
<protein>
    <submittedName>
        <fullName evidence="1">Uncharacterized protein</fullName>
    </submittedName>
</protein>
<evidence type="ECO:0000313" key="2">
    <source>
        <dbReference type="Proteomes" id="UP000408482"/>
    </source>
</evidence>
<dbReference type="RefSeq" id="WP_186289984.1">
    <property type="nucleotide sequence ID" value="NZ_CABHMX010000030.1"/>
</dbReference>
<dbReference type="AlphaFoldDB" id="A0A564VL67"/>
<organism evidence="1 2">
    <name type="scientific">Blautia luti</name>
    <dbReference type="NCBI Taxonomy" id="89014"/>
    <lineage>
        <taxon>Bacteria</taxon>
        <taxon>Bacillati</taxon>
        <taxon>Bacillota</taxon>
        <taxon>Clostridia</taxon>
        <taxon>Lachnospirales</taxon>
        <taxon>Lachnospiraceae</taxon>
        <taxon>Blautia</taxon>
    </lineage>
</organism>
<proteinExistence type="predicted"/>
<evidence type="ECO:0000313" key="1">
    <source>
        <dbReference type="EMBL" id="VUX32763.1"/>
    </source>
</evidence>
<dbReference type="Proteomes" id="UP000408482">
    <property type="component" value="Unassembled WGS sequence"/>
</dbReference>
<sequence length="52" mass="6064">MTNEQIAHDLAVARMAGKQLPADVLVDEYKKNYKEILKYLKSQTPKARFREI</sequence>
<reference evidence="1 2" key="1">
    <citation type="submission" date="2019-07" db="EMBL/GenBank/DDBJ databases">
        <authorList>
            <person name="Hibberd C M."/>
            <person name="Gehrig L. J."/>
            <person name="Chang H.-W."/>
            <person name="Venkatesh S."/>
        </authorList>
    </citation>
    <scope>NUCLEOTIDE SEQUENCE [LARGE SCALE GENOMIC DNA]</scope>
    <source>
        <strain evidence="1">Blautia_luti_SSTS_Bg7063</strain>
    </source>
</reference>
<gene>
    <name evidence="1" type="ORF">RSSSTS7063_02494</name>
</gene>
<keyword evidence="2" id="KW-1185">Reference proteome</keyword>